<dbReference type="SMART" id="SM00906">
    <property type="entry name" value="Fungal_trans"/>
    <property type="match status" value="1"/>
</dbReference>
<dbReference type="FunFam" id="3.20.20.220:FF:000013">
    <property type="entry name" value="Proline dehydrogenase"/>
    <property type="match status" value="1"/>
</dbReference>
<evidence type="ECO:0000256" key="9">
    <source>
        <dbReference type="ARBA" id="ARBA00023242"/>
    </source>
</evidence>
<dbReference type="SUPFAM" id="SSF51730">
    <property type="entry name" value="FAD-linked oxidoreductase"/>
    <property type="match status" value="1"/>
</dbReference>
<keyword evidence="3" id="KW-0479">Metal-binding</keyword>
<evidence type="ECO:0000259" key="10">
    <source>
        <dbReference type="PROSITE" id="PS50048"/>
    </source>
</evidence>
<evidence type="ECO:0000256" key="3">
    <source>
        <dbReference type="ARBA" id="ARBA00022723"/>
    </source>
</evidence>
<dbReference type="InterPro" id="IPR001138">
    <property type="entry name" value="Zn2Cys6_DnaBD"/>
</dbReference>
<evidence type="ECO:0000313" key="12">
    <source>
        <dbReference type="Proteomes" id="UP000286921"/>
    </source>
</evidence>
<name>A0A401KMX3_ASPAW</name>
<evidence type="ECO:0000256" key="1">
    <source>
        <dbReference type="ARBA" id="ARBA00005869"/>
    </source>
</evidence>
<evidence type="ECO:0000256" key="7">
    <source>
        <dbReference type="ARBA" id="ARBA00023125"/>
    </source>
</evidence>
<dbReference type="Gene3D" id="4.10.240.10">
    <property type="entry name" value="Zn(2)-C6 fungal-type DNA-binding domain"/>
    <property type="match status" value="1"/>
</dbReference>
<dbReference type="Proteomes" id="UP000286921">
    <property type="component" value="Unassembled WGS sequence"/>
</dbReference>
<dbReference type="Gene3D" id="3.20.20.220">
    <property type="match status" value="1"/>
</dbReference>
<dbReference type="SUPFAM" id="SSF51735">
    <property type="entry name" value="NAD(P)-binding Rossmann-fold domains"/>
    <property type="match status" value="1"/>
</dbReference>
<keyword evidence="4" id="KW-0560">Oxidoreductase</keyword>
<dbReference type="STRING" id="105351.A0A401KMX3"/>
<dbReference type="Pfam" id="PF01619">
    <property type="entry name" value="Pro_dh"/>
    <property type="match status" value="1"/>
</dbReference>
<dbReference type="Pfam" id="PF04082">
    <property type="entry name" value="Fungal_trans"/>
    <property type="match status" value="1"/>
</dbReference>
<protein>
    <recommendedName>
        <fullName evidence="2">proline dehydrogenase</fullName>
        <ecNumber evidence="2">1.5.5.2</ecNumber>
    </recommendedName>
</protein>
<comment type="caution">
    <text evidence="11">The sequence shown here is derived from an EMBL/GenBank/DDBJ whole genome shotgun (WGS) entry which is preliminary data.</text>
</comment>
<evidence type="ECO:0000256" key="2">
    <source>
        <dbReference type="ARBA" id="ARBA00012695"/>
    </source>
</evidence>
<evidence type="ECO:0000256" key="5">
    <source>
        <dbReference type="ARBA" id="ARBA00023015"/>
    </source>
</evidence>
<dbReference type="PROSITE" id="PS00463">
    <property type="entry name" value="ZN2_CY6_FUNGAL_1"/>
    <property type="match status" value="1"/>
</dbReference>
<dbReference type="GO" id="GO:0000981">
    <property type="term" value="F:DNA-binding transcription factor activity, RNA polymerase II-specific"/>
    <property type="evidence" value="ECO:0007669"/>
    <property type="project" value="InterPro"/>
</dbReference>
<dbReference type="SMART" id="SM00066">
    <property type="entry name" value="GAL4"/>
    <property type="match status" value="1"/>
</dbReference>
<accession>A0A401KMX3</accession>
<dbReference type="Gene3D" id="3.40.50.720">
    <property type="entry name" value="NAD(P)-binding Rossmann-like Domain"/>
    <property type="match status" value="1"/>
</dbReference>
<dbReference type="GO" id="GO:0006351">
    <property type="term" value="P:DNA-templated transcription"/>
    <property type="evidence" value="ECO:0007669"/>
    <property type="project" value="InterPro"/>
</dbReference>
<dbReference type="InterPro" id="IPR023401">
    <property type="entry name" value="ODC_N"/>
</dbReference>
<dbReference type="GO" id="GO:0005739">
    <property type="term" value="C:mitochondrion"/>
    <property type="evidence" value="ECO:0007669"/>
    <property type="project" value="TreeGrafter"/>
</dbReference>
<gene>
    <name evidence="11" type="ORF">AAWM_03502</name>
</gene>
<reference evidence="11 12" key="1">
    <citation type="submission" date="2016-09" db="EMBL/GenBank/DDBJ databases">
        <title>Aspergillus awamori IFM 58123T.</title>
        <authorList>
            <person name="Kusuya Y."/>
            <person name="Shimizu M."/>
            <person name="Takahashi H."/>
            <person name="Yaguchi T."/>
        </authorList>
    </citation>
    <scope>NUCLEOTIDE SEQUENCE [LARGE SCALE GENOMIC DNA]</scope>
    <source>
        <strain evidence="11 12">IFM 58123</strain>
    </source>
</reference>
<dbReference type="GO" id="GO:0008270">
    <property type="term" value="F:zinc ion binding"/>
    <property type="evidence" value="ECO:0007669"/>
    <property type="project" value="InterPro"/>
</dbReference>
<dbReference type="PANTHER" id="PTHR13914">
    <property type="entry name" value="PROLINE OXIDASE"/>
    <property type="match status" value="1"/>
</dbReference>
<dbReference type="InterPro" id="IPR015659">
    <property type="entry name" value="Proline_oxidase"/>
</dbReference>
<dbReference type="EMBL" id="BDHI01000007">
    <property type="protein sequence ID" value="GCB20617.1"/>
    <property type="molecule type" value="Genomic_DNA"/>
</dbReference>
<feature type="domain" description="Zn(2)-C6 fungal-type" evidence="10">
    <location>
        <begin position="925"/>
        <end position="954"/>
    </location>
</feature>
<keyword evidence="7" id="KW-0238">DNA-binding</keyword>
<dbReference type="GO" id="GO:0003677">
    <property type="term" value="F:DNA binding"/>
    <property type="evidence" value="ECO:0007669"/>
    <property type="project" value="UniProtKB-KW"/>
</dbReference>
<dbReference type="InterPro" id="IPR036864">
    <property type="entry name" value="Zn2-C6_fun-type_DNA-bd_sf"/>
</dbReference>
<dbReference type="InterPro" id="IPR029041">
    <property type="entry name" value="FAD-linked_oxidoreductase-like"/>
</dbReference>
<keyword evidence="5" id="KW-0805">Transcription regulation</keyword>
<keyword evidence="9" id="KW-0539">Nucleus</keyword>
<dbReference type="GO" id="GO:0071949">
    <property type="term" value="F:FAD binding"/>
    <property type="evidence" value="ECO:0007669"/>
    <property type="project" value="TreeGrafter"/>
</dbReference>
<dbReference type="PROSITE" id="PS50048">
    <property type="entry name" value="ZN2_CY6_FUNGAL_2"/>
    <property type="match status" value="1"/>
</dbReference>
<dbReference type="CDD" id="cd12148">
    <property type="entry name" value="fungal_TF_MHR"/>
    <property type="match status" value="1"/>
</dbReference>
<keyword evidence="12" id="KW-1185">Reference proteome</keyword>
<dbReference type="Pfam" id="PF00172">
    <property type="entry name" value="Zn_clus"/>
    <property type="match status" value="1"/>
</dbReference>
<dbReference type="InterPro" id="IPR036291">
    <property type="entry name" value="NAD(P)-bd_dom_sf"/>
</dbReference>
<keyword evidence="8" id="KW-0804">Transcription</keyword>
<evidence type="ECO:0000256" key="6">
    <source>
        <dbReference type="ARBA" id="ARBA00023062"/>
    </source>
</evidence>
<proteinExistence type="inferred from homology"/>
<dbReference type="Gene3D" id="3.30.1780.10">
    <property type="entry name" value="ornithine cyclodeaminase, domain 1"/>
    <property type="match status" value="1"/>
</dbReference>
<evidence type="ECO:0000313" key="11">
    <source>
        <dbReference type="EMBL" id="GCB20617.1"/>
    </source>
</evidence>
<dbReference type="GO" id="GO:0010133">
    <property type="term" value="P:L-proline catabolic process to L-glutamate"/>
    <property type="evidence" value="ECO:0007669"/>
    <property type="project" value="TreeGrafter"/>
</dbReference>
<dbReference type="SUPFAM" id="SSF57701">
    <property type="entry name" value="Zn2/Cys6 DNA-binding domain"/>
    <property type="match status" value="1"/>
</dbReference>
<dbReference type="InterPro" id="IPR002872">
    <property type="entry name" value="Proline_DH_dom"/>
</dbReference>
<dbReference type="GO" id="GO:0004657">
    <property type="term" value="F:proline dehydrogenase activity"/>
    <property type="evidence" value="ECO:0007669"/>
    <property type="project" value="UniProtKB-EC"/>
</dbReference>
<comment type="similarity">
    <text evidence="1">Belongs to the proline oxidase family.</text>
</comment>
<dbReference type="CDD" id="cd00067">
    <property type="entry name" value="GAL4"/>
    <property type="match status" value="1"/>
</dbReference>
<evidence type="ECO:0000256" key="8">
    <source>
        <dbReference type="ARBA" id="ARBA00023163"/>
    </source>
</evidence>
<dbReference type="EC" id="1.5.5.2" evidence="2"/>
<organism evidence="11 12">
    <name type="scientific">Aspergillus awamori</name>
    <name type="common">Black koji mold</name>
    <dbReference type="NCBI Taxonomy" id="105351"/>
    <lineage>
        <taxon>Eukaryota</taxon>
        <taxon>Fungi</taxon>
        <taxon>Dikarya</taxon>
        <taxon>Ascomycota</taxon>
        <taxon>Pezizomycotina</taxon>
        <taxon>Eurotiomycetes</taxon>
        <taxon>Eurotiomycetidae</taxon>
        <taxon>Eurotiales</taxon>
        <taxon>Aspergillaceae</taxon>
        <taxon>Aspergillus</taxon>
    </lineage>
</organism>
<keyword evidence="6" id="KW-0642">Proline metabolism</keyword>
<sequence>MKAARRPMRVLSGVPTTYSSARYVSRTSNPKSSAAASTPTNTLLQQQAAVPSKDATGSPLAKLPISSVLRSLVILSVSSSTLLLKPCIFALSTLAHPKTPVLDVAKNPLLNALVKHTLYKQFNAGENKLEVQQSIQAIKQLGYRGVLLGYAREVLVGEGNVDPRDEKAARAEIQTWLDGTLQTVDMAQEGDFVALKFTGMGTQVLEFLQKQAAPSEFMDYAITKVCDLAISRNVRLLVDAEEQAVQLGIERWALKYQKYCNAKTPGHAIFYNTYQAYLRSTPATIAKHLEVACQEGYTAGVKLVRGAYLKTEPRHLIWAEKEETDACYDGVVEALLTRRYNSMLQPASEEHKTELPPVNVIIATHNRDSVRKAHAIRLQQAARAEKQGVDLSYAQLQGMADEVSCELLQGFSSADGSASQETPNVYKLLTWGTVKECMGFLMRRAVENTEAVGRTKQSQEAMLGELKRRVRRVFGLGLLDSAIVTPPTFSSFTMRLLPEPAVAQILRQLTPAQCHDLLDALCEGLTTVSSESSTPSHERLVHQPLRSTIVTKDQNLSLFMPVSNTVHTGFKVVTASQANGIIGVINIFSPEGKLQGLLSAAEITAFRTALAVMSLFIRCTTLNKEHILIFGSGRQAEWHARLALLLVPGQIKKITFINRGRRRLDELERDAIADLRSAHPDKTFATLVKEDTPNYEEQLRSELAACDIIFSCTPATEPNFPYTYLQPSKRRFISLIGSYKPHMREIDTETLLSGGGKVYVDSKEACLEESGELILAEAKEDQLIEIGELFGKMRKDESIDVPEGCNVVFKCVGMGIMDLVVGNKLLEVGRARNIVSGKREDWKGQRISSFEPRGNFLVLRNPRNANLTLSPLPYGPAIILQCACLSIGLPDLKTAMDVGPATPAGLGQQKRPRVSEENRKRAVRACDGCRRVKEKCEGGVPCRRCLRYRRQCIFTHPDQTEKLARSPSVSILDRTVAFNQHEMLESERVRYMERILQHYVPNISFDIHSLRKMAEDLKHKHRPSGLEAGPPSMQLEGDELEDLAIDDEDFTIKALPDNTTQYSGEFSYLNFSMKIRQKIDEWMKTSAPEASTETEPFEERWRATQLQSGSTLVSTSVTCLPPRFVADFLVQIFFKYAQTNNFYVEEDWLRDKLNTCYTDPSCLSSKDAGSVCAILMVLAVGTQFAHMESSIPVNRLSSNSAFDDDHHFSEDDVGLTFYQFASKLLPDIIATANVRSVQACLLIGTYLLPLDTSGLCYTYFGLALKMAIQNGMHRKYTGEGLSPRMIEIRNRVFWTAYTIEKRVSILHGRPVSLLDADVDAPFPTDFQGLTPSGHVSNDTNMVTLIKLTLKLGEVANEISVLRKSRKNQQQDCLERLLNLRKNLVDWWGTLPEETNCRDLNPAGPLFRSNVHLKLDYCLTRIFLGRPFLFSTNRAVSSATLPGAPLKTPSGPAKNRSTLITDCVEAALEIIDLCRLLRDERGLARASFTEFSSCRAALLVILAQSLTKRTERLREALDKGMALIKIMSMGVGSARAAVSVIETLERAIRRLEEYSQTQPQGSTGVVESAYDRFKNWEMLWKTGPISPEIVPFQEQQYHHTGSNGLAPVVTPIPGGASTANEPVEADVGSASLPDSSEFSVSHPLSQMPHFGLDHFVSNLPQELGEFTAIPCFEPDGQPSLTGEMKQADTRWMNFMND</sequence>
<dbReference type="InterPro" id="IPR007219">
    <property type="entry name" value="XnlR_reg_dom"/>
</dbReference>
<evidence type="ECO:0000256" key="4">
    <source>
        <dbReference type="ARBA" id="ARBA00023002"/>
    </source>
</evidence>
<dbReference type="PANTHER" id="PTHR13914:SF30">
    <property type="entry name" value="PROLINE DEHYDROGENASE"/>
    <property type="match status" value="1"/>
</dbReference>